<feature type="domain" description="GAF" evidence="2">
    <location>
        <begin position="37"/>
        <end position="191"/>
    </location>
</feature>
<evidence type="ECO:0000313" key="5">
    <source>
        <dbReference type="Proteomes" id="UP000199600"/>
    </source>
</evidence>
<dbReference type="Proteomes" id="UP000199600">
    <property type="component" value="Unassembled WGS sequence"/>
</dbReference>
<proteinExistence type="predicted"/>
<reference evidence="4 5" key="1">
    <citation type="submission" date="2016-06" db="EMBL/GenBank/DDBJ databases">
        <authorList>
            <person name="Kjaerup R.B."/>
            <person name="Dalgaard T.S."/>
            <person name="Juul-Madsen H.R."/>
        </authorList>
    </citation>
    <scope>NUCLEOTIDE SEQUENCE [LARGE SCALE GENOMIC DNA]</scope>
    <source>
        <strain evidence="4">2</strain>
    </source>
</reference>
<dbReference type="Pfam" id="PF07228">
    <property type="entry name" value="SpoIIE"/>
    <property type="match status" value="1"/>
</dbReference>
<keyword evidence="5" id="KW-1185">Reference proteome</keyword>
<dbReference type="EMBL" id="FLQY01000147">
    <property type="protein sequence ID" value="SBT07699.1"/>
    <property type="molecule type" value="Genomic_DNA"/>
</dbReference>
<name>A0A1A8XRE9_9RHOO</name>
<dbReference type="GO" id="GO:0016791">
    <property type="term" value="F:phosphatase activity"/>
    <property type="evidence" value="ECO:0007669"/>
    <property type="project" value="TreeGrafter"/>
</dbReference>
<dbReference type="SMART" id="SM00331">
    <property type="entry name" value="PP2C_SIG"/>
    <property type="match status" value="1"/>
</dbReference>
<dbReference type="InterPro" id="IPR001932">
    <property type="entry name" value="PPM-type_phosphatase-like_dom"/>
</dbReference>
<dbReference type="InterPro" id="IPR036457">
    <property type="entry name" value="PPM-type-like_dom_sf"/>
</dbReference>
<gene>
    <name evidence="4" type="ORF">PROAA_2300007</name>
</gene>
<keyword evidence="1" id="KW-0378">Hydrolase</keyword>
<evidence type="ECO:0000313" key="4">
    <source>
        <dbReference type="EMBL" id="SBT07699.1"/>
    </source>
</evidence>
<dbReference type="Pfam" id="PF01590">
    <property type="entry name" value="GAF"/>
    <property type="match status" value="1"/>
</dbReference>
<dbReference type="PANTHER" id="PTHR43156">
    <property type="entry name" value="STAGE II SPORULATION PROTEIN E-RELATED"/>
    <property type="match status" value="1"/>
</dbReference>
<organism evidence="4 5">
    <name type="scientific">Candidatus Propionivibrio aalborgensis</name>
    <dbReference type="NCBI Taxonomy" id="1860101"/>
    <lineage>
        <taxon>Bacteria</taxon>
        <taxon>Pseudomonadati</taxon>
        <taxon>Pseudomonadota</taxon>
        <taxon>Betaproteobacteria</taxon>
        <taxon>Rhodocyclales</taxon>
        <taxon>Rhodocyclaceae</taxon>
        <taxon>Propionivibrio</taxon>
    </lineage>
</organism>
<dbReference type="Gene3D" id="3.60.40.10">
    <property type="entry name" value="PPM-type phosphatase domain"/>
    <property type="match status" value="1"/>
</dbReference>
<dbReference type="SUPFAM" id="SSF55781">
    <property type="entry name" value="GAF domain-like"/>
    <property type="match status" value="1"/>
</dbReference>
<dbReference type="RefSeq" id="WP_186410971.1">
    <property type="nucleotide sequence ID" value="NZ_FLQY01000147.1"/>
</dbReference>
<feature type="domain" description="PPM-type phosphatase" evidence="3">
    <location>
        <begin position="216"/>
        <end position="427"/>
    </location>
</feature>
<protein>
    <submittedName>
        <fullName evidence="4">Serine phosphatase</fullName>
    </submittedName>
</protein>
<evidence type="ECO:0000259" key="3">
    <source>
        <dbReference type="SMART" id="SM00331"/>
    </source>
</evidence>
<evidence type="ECO:0000259" key="2">
    <source>
        <dbReference type="SMART" id="SM00065"/>
    </source>
</evidence>
<dbReference type="SUPFAM" id="SSF81606">
    <property type="entry name" value="PP2C-like"/>
    <property type="match status" value="1"/>
</dbReference>
<dbReference type="InterPro" id="IPR052016">
    <property type="entry name" value="Bact_Sigma-Reg"/>
</dbReference>
<dbReference type="InterPro" id="IPR029016">
    <property type="entry name" value="GAF-like_dom_sf"/>
</dbReference>
<dbReference type="SMART" id="SM00065">
    <property type="entry name" value="GAF"/>
    <property type="match status" value="1"/>
</dbReference>
<accession>A0A1A8XRE9</accession>
<sequence>MSIEHAKQLADNGANPRLTGDMELLLAISQDFVGTPAMDETLANAIQQIMSYMDTEAASIFLLDERNGNGETDKKLTCLACAGPVSIKGLTIDRNQGIVGRALAENTVQMVRDVSVDGDFNTAVDDHTGFTTRSILCAPLTVKGRMLGALEVINKRKGDGLFDLADKQFLQVLAGMVSLAVHNAQMTEALVEQERMRRELDLAREIQRNLLPDQPAANFPVHGLNLSALEVSGDFYDFFTLADGRIAWGLGDVSGKGMNSAMLMAKTISLFRCLGKTVHNPPQLLAILNDEIAETASRGMFVTMAAGVYDPATGEVLFANAGHQPPLFRNRSGTYRELEESSPPLGVLQGMTYTEQRLLLDGGRLYVFTDGVTEGWSKDGGMLELFGLKALLDRHSMLPPAEQLERVVEALVRPGVRLRDDLTLLVIG</sequence>
<dbReference type="PANTHER" id="PTHR43156:SF2">
    <property type="entry name" value="STAGE II SPORULATION PROTEIN E"/>
    <property type="match status" value="1"/>
</dbReference>
<dbReference type="InterPro" id="IPR003018">
    <property type="entry name" value="GAF"/>
</dbReference>
<dbReference type="AlphaFoldDB" id="A0A1A8XRE9"/>
<dbReference type="Gene3D" id="3.30.450.40">
    <property type="match status" value="1"/>
</dbReference>
<evidence type="ECO:0000256" key="1">
    <source>
        <dbReference type="ARBA" id="ARBA00022801"/>
    </source>
</evidence>